<dbReference type="Proteomes" id="UP001141253">
    <property type="component" value="Chromosome 16"/>
</dbReference>
<organism evidence="1 2">
    <name type="scientific">Salix suchowensis</name>
    <dbReference type="NCBI Taxonomy" id="1278906"/>
    <lineage>
        <taxon>Eukaryota</taxon>
        <taxon>Viridiplantae</taxon>
        <taxon>Streptophyta</taxon>
        <taxon>Embryophyta</taxon>
        <taxon>Tracheophyta</taxon>
        <taxon>Spermatophyta</taxon>
        <taxon>Magnoliopsida</taxon>
        <taxon>eudicotyledons</taxon>
        <taxon>Gunneridae</taxon>
        <taxon>Pentapetalae</taxon>
        <taxon>rosids</taxon>
        <taxon>fabids</taxon>
        <taxon>Malpighiales</taxon>
        <taxon>Salicaceae</taxon>
        <taxon>Saliceae</taxon>
        <taxon>Salix</taxon>
    </lineage>
</organism>
<proteinExistence type="predicted"/>
<evidence type="ECO:0000313" key="1">
    <source>
        <dbReference type="EMBL" id="KAJ6303954.1"/>
    </source>
</evidence>
<keyword evidence="2" id="KW-1185">Reference proteome</keyword>
<sequence length="144" mass="17105">MLNCTPCPYRGIKYTWTNGQDEGGLIMKKLDWIISNVVFARKWPDAQAQFMPKTMSDHSPMLLHIKHAHYQPSRCFKFLNLWAEREDFLPHIASIWQGLVNGSPMFRLSTKLQWAKTNLQNWHKYHRTHIANRVQRAKKKWEDA</sequence>
<gene>
    <name evidence="1" type="ORF">OIU77_017769</name>
</gene>
<evidence type="ECO:0000313" key="2">
    <source>
        <dbReference type="Proteomes" id="UP001141253"/>
    </source>
</evidence>
<protein>
    <submittedName>
        <fullName evidence="1">Uncharacterized protein</fullName>
    </submittedName>
</protein>
<dbReference type="EMBL" id="JAPFFI010000027">
    <property type="protein sequence ID" value="KAJ6303954.1"/>
    <property type="molecule type" value="Genomic_DNA"/>
</dbReference>
<dbReference type="PANTHER" id="PTHR33710">
    <property type="entry name" value="BNAC02G09200D PROTEIN"/>
    <property type="match status" value="1"/>
</dbReference>
<comment type="caution">
    <text evidence="1">The sequence shown here is derived from an EMBL/GenBank/DDBJ whole genome shotgun (WGS) entry which is preliminary data.</text>
</comment>
<reference evidence="1" key="1">
    <citation type="submission" date="2022-10" db="EMBL/GenBank/DDBJ databases">
        <authorList>
            <person name="Hyden B.L."/>
            <person name="Feng K."/>
            <person name="Yates T."/>
            <person name="Jawdy S."/>
            <person name="Smart L.B."/>
            <person name="Muchero W."/>
        </authorList>
    </citation>
    <scope>NUCLEOTIDE SEQUENCE</scope>
    <source>
        <tissue evidence="1">Shoot tip</tissue>
    </source>
</reference>
<dbReference type="PANTHER" id="PTHR33710:SF13">
    <property type="entry name" value="ENDONUCLEASE_EXONUCLEASE_PHOSPHATASE FAMILY PROTEIN"/>
    <property type="match status" value="1"/>
</dbReference>
<name>A0ABQ8ZQH6_9ROSI</name>
<accession>A0ABQ8ZQH6</accession>
<reference evidence="1" key="2">
    <citation type="journal article" date="2023" name="Int. J. Mol. Sci.">
        <title>De Novo Assembly and Annotation of 11 Diverse Shrub Willow (Salix) Genomes Reveals Novel Gene Organization in Sex-Linked Regions.</title>
        <authorList>
            <person name="Hyden B."/>
            <person name="Feng K."/>
            <person name="Yates T.B."/>
            <person name="Jawdy S."/>
            <person name="Cereghino C."/>
            <person name="Smart L.B."/>
            <person name="Muchero W."/>
        </authorList>
    </citation>
    <scope>NUCLEOTIDE SEQUENCE</scope>
    <source>
        <tissue evidence="1">Shoot tip</tissue>
    </source>
</reference>